<organism evidence="1 2">
    <name type="scientific">Caerostris darwini</name>
    <dbReference type="NCBI Taxonomy" id="1538125"/>
    <lineage>
        <taxon>Eukaryota</taxon>
        <taxon>Metazoa</taxon>
        <taxon>Ecdysozoa</taxon>
        <taxon>Arthropoda</taxon>
        <taxon>Chelicerata</taxon>
        <taxon>Arachnida</taxon>
        <taxon>Araneae</taxon>
        <taxon>Araneomorphae</taxon>
        <taxon>Entelegynae</taxon>
        <taxon>Araneoidea</taxon>
        <taxon>Araneidae</taxon>
        <taxon>Caerostris</taxon>
    </lineage>
</organism>
<proteinExistence type="predicted"/>
<gene>
    <name evidence="1" type="ORF">CDAR_24761</name>
</gene>
<accession>A0AAV4P9I4</accession>
<dbReference type="Proteomes" id="UP001054837">
    <property type="component" value="Unassembled WGS sequence"/>
</dbReference>
<keyword evidence="2" id="KW-1185">Reference proteome</keyword>
<dbReference type="EMBL" id="BPLQ01002536">
    <property type="protein sequence ID" value="GIX93714.1"/>
    <property type="molecule type" value="Genomic_DNA"/>
</dbReference>
<evidence type="ECO:0000313" key="2">
    <source>
        <dbReference type="Proteomes" id="UP001054837"/>
    </source>
</evidence>
<evidence type="ECO:0000313" key="1">
    <source>
        <dbReference type="EMBL" id="GIX93714.1"/>
    </source>
</evidence>
<name>A0AAV4P9I4_9ARAC</name>
<dbReference type="AlphaFoldDB" id="A0AAV4P9I4"/>
<protein>
    <recommendedName>
        <fullName evidence="3">Secreted protein</fullName>
    </recommendedName>
</protein>
<comment type="caution">
    <text evidence="1">The sequence shown here is derived from an EMBL/GenBank/DDBJ whole genome shotgun (WGS) entry which is preliminary data.</text>
</comment>
<reference evidence="1 2" key="1">
    <citation type="submission" date="2021-06" db="EMBL/GenBank/DDBJ databases">
        <title>Caerostris darwini draft genome.</title>
        <authorList>
            <person name="Kono N."/>
            <person name="Arakawa K."/>
        </authorList>
    </citation>
    <scope>NUCLEOTIDE SEQUENCE [LARGE SCALE GENOMIC DNA]</scope>
</reference>
<evidence type="ECO:0008006" key="3">
    <source>
        <dbReference type="Google" id="ProtNLM"/>
    </source>
</evidence>
<sequence>MTCSKAYEVAVQIVVVTCCASQFAITSSNKPGRIRSRKIRYFASVIRDEPADTYAGIGIYLQGTEHTFFHNDRTRRSWPCPYYSCYILMISNRTNFDAHEQTDCGAVVWKAYSINFFSSSSVGPSYFIRSVYVFKLTIRIALHVIHMSTIQIRKYSLSESKLSYRTPPSGI</sequence>